<dbReference type="AlphaFoldDB" id="A0A5C8D452"/>
<name>A0A5C8D452_9SPIR</name>
<accession>A0A5C8D452</accession>
<evidence type="ECO:0000313" key="1">
    <source>
        <dbReference type="EMBL" id="TXJ20269.1"/>
    </source>
</evidence>
<organism evidence="1 2">
    <name type="scientific">Brachyspira aalborgi</name>
    <dbReference type="NCBI Taxonomy" id="29522"/>
    <lineage>
        <taxon>Bacteria</taxon>
        <taxon>Pseudomonadati</taxon>
        <taxon>Spirochaetota</taxon>
        <taxon>Spirochaetia</taxon>
        <taxon>Brachyspirales</taxon>
        <taxon>Brachyspiraceae</taxon>
        <taxon>Brachyspira</taxon>
    </lineage>
</organism>
<dbReference type="RefSeq" id="WP_147738487.1">
    <property type="nucleotide sequence ID" value="NZ_SAXU01000001.1"/>
</dbReference>
<gene>
    <name evidence="1" type="ORF">EPJ79_03725</name>
</gene>
<proteinExistence type="predicted"/>
<protein>
    <submittedName>
        <fullName evidence="1">Uncharacterized protein</fullName>
    </submittedName>
</protein>
<comment type="caution">
    <text evidence="1">The sequence shown here is derived from an EMBL/GenBank/DDBJ whole genome shotgun (WGS) entry which is preliminary data.</text>
</comment>
<sequence length="89" mass="10091">MSKCSKINLGNKYNYTNLKLYDVEVKSTICNSNLNIYYGKYPNTNNLEVIYTENDNDFNERGMRVIAAVIGSKICGNCTSTLYSNLNNN</sequence>
<reference evidence="1 2" key="1">
    <citation type="journal article" date="1992" name="Lakartidningen">
        <title>[Penicillin V and not amoxicillin is the first choice preparation in acute otitis].</title>
        <authorList>
            <person name="Kamme C."/>
            <person name="Lundgren K."/>
            <person name="Prellner K."/>
        </authorList>
    </citation>
    <scope>NUCLEOTIDE SEQUENCE [LARGE SCALE GENOMIC DNA]</scope>
    <source>
        <strain evidence="1 2">513A</strain>
    </source>
</reference>
<dbReference type="EMBL" id="SAXU01000001">
    <property type="protein sequence ID" value="TXJ20269.1"/>
    <property type="molecule type" value="Genomic_DNA"/>
</dbReference>
<dbReference type="Proteomes" id="UP000324638">
    <property type="component" value="Unassembled WGS sequence"/>
</dbReference>
<evidence type="ECO:0000313" key="2">
    <source>
        <dbReference type="Proteomes" id="UP000324638"/>
    </source>
</evidence>